<dbReference type="OrthoDB" id="2369748at2"/>
<sequence>MRTGLRRLARRAAEPVDRLHARLVLPEPSGPVQRVTVVGIYREGEPIASAAAELAASRHHVDFRLGAMGESAPQLRDRTAQECMSAGKFQNLNDLVEGVGTESDWLLIIDDDVLLPPGFLDRMIEVCRRCDFALAQPAQSRTSNANWPIAKRHFLSLARETRFVEIGPVTLVRRDAVQLLTPFPADLRFGWGLDFVWSDVMRRHGLRLGIVDALAVEHSSRAVASTYSWDRAQEEGREFLKTVDHAPVSVTDGSGIRTYRRAPQPPAH</sequence>
<reference evidence="1 2" key="1">
    <citation type="submission" date="2019-07" db="EMBL/GenBank/DDBJ databases">
        <title>Whole genome shotgun sequence of Aeromicrobium flavum NBRC 107625.</title>
        <authorList>
            <person name="Hosoyama A."/>
            <person name="Uohara A."/>
            <person name="Ohji S."/>
            <person name="Ichikawa N."/>
        </authorList>
    </citation>
    <scope>NUCLEOTIDE SEQUENCE [LARGE SCALE GENOMIC DNA]</scope>
    <source>
        <strain evidence="1 2">NBRC 107625</strain>
    </source>
</reference>
<evidence type="ECO:0000313" key="1">
    <source>
        <dbReference type="EMBL" id="GEO89798.1"/>
    </source>
</evidence>
<evidence type="ECO:0000313" key="2">
    <source>
        <dbReference type="Proteomes" id="UP000321769"/>
    </source>
</evidence>
<dbReference type="AlphaFoldDB" id="A0A512HWG8"/>
<accession>A0A512HWG8</accession>
<name>A0A512HWG8_9ACTN</name>
<proteinExistence type="predicted"/>
<dbReference type="SUPFAM" id="SSF53448">
    <property type="entry name" value="Nucleotide-diphospho-sugar transferases"/>
    <property type="match status" value="1"/>
</dbReference>
<keyword evidence="2" id="KW-1185">Reference proteome</keyword>
<dbReference type="Gene3D" id="3.90.550.10">
    <property type="entry name" value="Spore Coat Polysaccharide Biosynthesis Protein SpsA, Chain A"/>
    <property type="match status" value="1"/>
</dbReference>
<comment type="caution">
    <text evidence="1">The sequence shown here is derived from an EMBL/GenBank/DDBJ whole genome shotgun (WGS) entry which is preliminary data.</text>
</comment>
<evidence type="ECO:0008006" key="3">
    <source>
        <dbReference type="Google" id="ProtNLM"/>
    </source>
</evidence>
<dbReference type="InterPro" id="IPR029044">
    <property type="entry name" value="Nucleotide-diphossugar_trans"/>
</dbReference>
<organism evidence="1 2">
    <name type="scientific">Aeromicrobium flavum</name>
    <dbReference type="NCBI Taxonomy" id="416568"/>
    <lineage>
        <taxon>Bacteria</taxon>
        <taxon>Bacillati</taxon>
        <taxon>Actinomycetota</taxon>
        <taxon>Actinomycetes</taxon>
        <taxon>Propionibacteriales</taxon>
        <taxon>Nocardioidaceae</taxon>
        <taxon>Aeromicrobium</taxon>
    </lineage>
</organism>
<dbReference type="EMBL" id="BJZQ01000010">
    <property type="protein sequence ID" value="GEO89798.1"/>
    <property type="molecule type" value="Genomic_DNA"/>
</dbReference>
<dbReference type="RefSeq" id="WP_146827666.1">
    <property type="nucleotide sequence ID" value="NZ_BAAAYQ010000001.1"/>
</dbReference>
<dbReference type="Proteomes" id="UP000321769">
    <property type="component" value="Unassembled WGS sequence"/>
</dbReference>
<gene>
    <name evidence="1" type="ORF">AFL01nite_21250</name>
</gene>
<protein>
    <recommendedName>
        <fullName evidence="3">Glycosyltransferase 2-like domain-containing protein</fullName>
    </recommendedName>
</protein>